<sequence length="71" mass="7861">MEAEVGMLVVETIGKIRRAYFVDGRPIKAICRELGVSRKVVRKVIRSQATEFRYERAGPANSDSSLSGFSA</sequence>
<evidence type="ECO:0000313" key="1">
    <source>
        <dbReference type="EMBL" id="BAR63262.1"/>
    </source>
</evidence>
<dbReference type="AlphaFoldDB" id="A0A0E4FYY8"/>
<gene>
    <name evidence="1" type="ORF">NK6_b_68</name>
</gene>
<geneLocation type="plasmid" evidence="2">
    <name>pNK6b DNA</name>
</geneLocation>
<dbReference type="Proteomes" id="UP000063308">
    <property type="component" value="Plasmid pNK6b"/>
</dbReference>
<name>A0A0E4FYY8_9BRAD</name>
<proteinExistence type="predicted"/>
<organism evidence="1 2">
    <name type="scientific">Bradyrhizobium diazoefficiens</name>
    <dbReference type="NCBI Taxonomy" id="1355477"/>
    <lineage>
        <taxon>Bacteria</taxon>
        <taxon>Pseudomonadati</taxon>
        <taxon>Pseudomonadota</taxon>
        <taxon>Alphaproteobacteria</taxon>
        <taxon>Hyphomicrobiales</taxon>
        <taxon>Nitrobacteraceae</taxon>
        <taxon>Bradyrhizobium</taxon>
    </lineage>
</organism>
<protein>
    <submittedName>
        <fullName evidence="1">Integrase catalytic subunit</fullName>
    </submittedName>
</protein>
<accession>A0A0E4FYY8</accession>
<evidence type="ECO:0000313" key="2">
    <source>
        <dbReference type="Proteomes" id="UP000063308"/>
    </source>
</evidence>
<reference evidence="1 2" key="1">
    <citation type="submission" date="2014-11" db="EMBL/GenBank/DDBJ databases">
        <title>Symbiosis island explosion on the genome of extra-slow-growing strains of soybean bradyrhizobia with massive insertion sequences.</title>
        <authorList>
            <person name="Iida T."/>
            <person name="Minamisawa K."/>
        </authorList>
    </citation>
    <scope>NUCLEOTIDE SEQUENCE [LARGE SCALE GENOMIC DNA]</scope>
    <source>
        <strain evidence="1 2">NK6</strain>
        <plasmid evidence="2">pNK6b DNA</plasmid>
    </source>
</reference>
<keyword evidence="1" id="KW-0614">Plasmid</keyword>
<dbReference type="EMBL" id="AP014686">
    <property type="protein sequence ID" value="BAR63262.1"/>
    <property type="molecule type" value="Genomic_DNA"/>
</dbReference>